<dbReference type="Gene3D" id="1.10.645.10">
    <property type="entry name" value="Cytochrome-c3 Hydrogenase, chain B"/>
    <property type="match status" value="1"/>
</dbReference>
<evidence type="ECO:0000313" key="2">
    <source>
        <dbReference type="Proteomes" id="UP001519343"/>
    </source>
</evidence>
<evidence type="ECO:0000313" key="1">
    <source>
        <dbReference type="EMBL" id="MBP1931098.1"/>
    </source>
</evidence>
<dbReference type="PANTHER" id="PTHR42958:SF2">
    <property type="entry name" value="UPTAKE HYDROGENASE LARGE SUBUNIT"/>
    <property type="match status" value="1"/>
</dbReference>
<dbReference type="InterPro" id="IPR001501">
    <property type="entry name" value="Ni-dep_hyd_lsu"/>
</dbReference>
<sequence length="99" mass="11197">MNSYKPLETMSTPNMDKKGAYSWVKAPRYNNLPFEVGPLARLWLSGEYRRGISAMDRTIARALEAKEIAGILSILLDQITPGVRCNRYGSFQTMLKVLD</sequence>
<dbReference type="InterPro" id="IPR050867">
    <property type="entry name" value="NiFe/NiFeSe_hydrgnase_LSU"/>
</dbReference>
<proteinExistence type="predicted"/>
<accession>A0ABS4GLG7</accession>
<dbReference type="SUPFAM" id="SSF56762">
    <property type="entry name" value="HydB/Nqo4-like"/>
    <property type="match status" value="1"/>
</dbReference>
<protein>
    <submittedName>
        <fullName evidence="1">Ni,Fe-hydrogenase I large subunit</fullName>
    </submittedName>
</protein>
<organism evidence="1 2">
    <name type="scientific">Ammoniphilus resinae</name>
    <dbReference type="NCBI Taxonomy" id="861532"/>
    <lineage>
        <taxon>Bacteria</taxon>
        <taxon>Bacillati</taxon>
        <taxon>Bacillota</taxon>
        <taxon>Bacilli</taxon>
        <taxon>Bacillales</taxon>
        <taxon>Paenibacillaceae</taxon>
        <taxon>Aneurinibacillus group</taxon>
        <taxon>Ammoniphilus</taxon>
    </lineage>
</organism>
<dbReference type="Proteomes" id="UP001519343">
    <property type="component" value="Unassembled WGS sequence"/>
</dbReference>
<keyword evidence="2" id="KW-1185">Reference proteome</keyword>
<dbReference type="InterPro" id="IPR029014">
    <property type="entry name" value="NiFe-Hase_large"/>
</dbReference>
<comment type="caution">
    <text evidence="1">The sequence shown here is derived from an EMBL/GenBank/DDBJ whole genome shotgun (WGS) entry which is preliminary data.</text>
</comment>
<name>A0ABS4GLG7_9BACL</name>
<dbReference type="Pfam" id="PF00374">
    <property type="entry name" value="NiFeSe_Hases"/>
    <property type="match status" value="1"/>
</dbReference>
<gene>
    <name evidence="1" type="ORF">J2Z37_001095</name>
</gene>
<reference evidence="1 2" key="1">
    <citation type="submission" date="2021-03" db="EMBL/GenBank/DDBJ databases">
        <title>Genomic Encyclopedia of Type Strains, Phase IV (KMG-IV): sequencing the most valuable type-strain genomes for metagenomic binning, comparative biology and taxonomic classification.</title>
        <authorList>
            <person name="Goeker M."/>
        </authorList>
    </citation>
    <scope>NUCLEOTIDE SEQUENCE [LARGE SCALE GENOMIC DNA]</scope>
    <source>
        <strain evidence="1 2">DSM 24738</strain>
    </source>
</reference>
<dbReference type="EMBL" id="JAGGKT010000002">
    <property type="protein sequence ID" value="MBP1931098.1"/>
    <property type="molecule type" value="Genomic_DNA"/>
</dbReference>
<dbReference type="RefSeq" id="WP_280922157.1">
    <property type="nucleotide sequence ID" value="NZ_JAGGKT010000002.1"/>
</dbReference>
<dbReference type="PANTHER" id="PTHR42958">
    <property type="entry name" value="HYDROGENASE-2 LARGE CHAIN"/>
    <property type="match status" value="1"/>
</dbReference>